<keyword evidence="2" id="KW-1185">Reference proteome</keyword>
<protein>
    <recommendedName>
        <fullName evidence="3">RNA-directed DNA polymerase from mobile element jockey-like</fullName>
    </recommendedName>
</protein>
<dbReference type="Proteomes" id="UP001164746">
    <property type="component" value="Chromosome 11"/>
</dbReference>
<evidence type="ECO:0008006" key="3">
    <source>
        <dbReference type="Google" id="ProtNLM"/>
    </source>
</evidence>
<evidence type="ECO:0000313" key="2">
    <source>
        <dbReference type="Proteomes" id="UP001164746"/>
    </source>
</evidence>
<gene>
    <name evidence="1" type="ORF">MAR_000237</name>
</gene>
<evidence type="ECO:0000313" key="1">
    <source>
        <dbReference type="EMBL" id="WAR18399.1"/>
    </source>
</evidence>
<feature type="non-terminal residue" evidence="1">
    <location>
        <position position="115"/>
    </location>
</feature>
<reference evidence="1" key="1">
    <citation type="submission" date="2022-11" db="EMBL/GenBank/DDBJ databases">
        <title>Centuries of genome instability and evolution in soft-shell clam transmissible cancer (bioRxiv).</title>
        <authorList>
            <person name="Hart S.F.M."/>
            <person name="Yonemitsu M.A."/>
            <person name="Giersch R.M."/>
            <person name="Beal B.F."/>
            <person name="Arriagada G."/>
            <person name="Davis B.W."/>
            <person name="Ostrander E.A."/>
            <person name="Goff S.P."/>
            <person name="Metzger M.J."/>
        </authorList>
    </citation>
    <scope>NUCLEOTIDE SEQUENCE</scope>
    <source>
        <strain evidence="1">MELC-2E11</strain>
        <tissue evidence="1">Siphon/mantle</tissue>
    </source>
</reference>
<accession>A0ABY7FB60</accession>
<name>A0ABY7FB60_MYAAR</name>
<dbReference type="EMBL" id="CP111022">
    <property type="protein sequence ID" value="WAR18399.1"/>
    <property type="molecule type" value="Genomic_DNA"/>
</dbReference>
<organism evidence="1 2">
    <name type="scientific">Mya arenaria</name>
    <name type="common">Soft-shell clam</name>
    <dbReference type="NCBI Taxonomy" id="6604"/>
    <lineage>
        <taxon>Eukaryota</taxon>
        <taxon>Metazoa</taxon>
        <taxon>Spiralia</taxon>
        <taxon>Lophotrochozoa</taxon>
        <taxon>Mollusca</taxon>
        <taxon>Bivalvia</taxon>
        <taxon>Autobranchia</taxon>
        <taxon>Heteroconchia</taxon>
        <taxon>Euheterodonta</taxon>
        <taxon>Imparidentia</taxon>
        <taxon>Neoheterodontei</taxon>
        <taxon>Myida</taxon>
        <taxon>Myoidea</taxon>
        <taxon>Myidae</taxon>
        <taxon>Mya</taxon>
    </lineage>
</organism>
<sequence>MIQVFRIVHNIDDISMTTFFTFADNSGTRGHNLKLFKPKARKSLRQISFSNRIVSTWNNLPRELVNTTSVNAFKAGLDKLWKNKRRRRTYRRSSLKGFTSLLGLKKFPRRQKVDK</sequence>
<proteinExistence type="predicted"/>